<dbReference type="AlphaFoldDB" id="A0A4Y7Q931"/>
<keyword evidence="3" id="KW-1185">Reference proteome</keyword>
<dbReference type="InterPro" id="IPR011009">
    <property type="entry name" value="Kinase-like_dom_sf"/>
</dbReference>
<reference evidence="2 3" key="1">
    <citation type="submission" date="2018-06" db="EMBL/GenBank/DDBJ databases">
        <title>A transcriptomic atlas of mushroom development highlights an independent origin of complex multicellularity.</title>
        <authorList>
            <consortium name="DOE Joint Genome Institute"/>
            <person name="Krizsan K."/>
            <person name="Almasi E."/>
            <person name="Merenyi Z."/>
            <person name="Sahu N."/>
            <person name="Viragh M."/>
            <person name="Koszo T."/>
            <person name="Mondo S."/>
            <person name="Kiss B."/>
            <person name="Balint B."/>
            <person name="Kues U."/>
            <person name="Barry K."/>
            <person name="Hegedus J.C."/>
            <person name="Henrissat B."/>
            <person name="Johnson J."/>
            <person name="Lipzen A."/>
            <person name="Ohm R."/>
            <person name="Nagy I."/>
            <person name="Pangilinan J."/>
            <person name="Yan J."/>
            <person name="Xiong Y."/>
            <person name="Grigoriev I.V."/>
            <person name="Hibbett D.S."/>
            <person name="Nagy L.G."/>
        </authorList>
    </citation>
    <scope>NUCLEOTIDE SEQUENCE [LARGE SCALE GENOMIC DNA]</scope>
    <source>
        <strain evidence="2 3">SZMC22713</strain>
    </source>
</reference>
<organism evidence="2 3">
    <name type="scientific">Rickenella mellea</name>
    <dbReference type="NCBI Taxonomy" id="50990"/>
    <lineage>
        <taxon>Eukaryota</taxon>
        <taxon>Fungi</taxon>
        <taxon>Dikarya</taxon>
        <taxon>Basidiomycota</taxon>
        <taxon>Agaricomycotina</taxon>
        <taxon>Agaricomycetes</taxon>
        <taxon>Hymenochaetales</taxon>
        <taxon>Rickenellaceae</taxon>
        <taxon>Rickenella</taxon>
    </lineage>
</organism>
<dbReference type="STRING" id="50990.A0A4Y7Q931"/>
<feature type="compositionally biased region" description="Polar residues" evidence="1">
    <location>
        <begin position="1"/>
        <end position="18"/>
    </location>
</feature>
<sequence length="583" mass="64658">MSESIPQTGLSHPSSKPGDSSDKVKIFCLIRDESTPVWVEVLMSGQTTAIRDGLVTVSKATCIEGLPAHKVTAWKLNEPVPIDPVHTLADRVEAMWPNLPSFGSELPWTRVSDVFEAPPAIGFVHFLVPRPVNALKRKRSPSPVSRLLQLRLDHEAHYNIPAPSAAAEPETFRKLQKRSDNQPFAFFNRPHGTSSIPVTLLHPVFGQFVDAVETYEPTSADKAFVRALAIAMSDIYTNEGDRASAFRGIIADHWGIKLSAARSERTSFITDGHFDVGKFLTLLTEATNDIGAKGAEPFYQCVQYHAAAHRNLPNSLKIVPLPCLHIVCFGPCIGLAGSAMTDRVHMDVLAPIIPVFHHPEDTVLRHLAARYFGAFKQAVDTLVKYYQEIDLKTCPNPLFPFYTTYKAQANGEVRSFTYDTAIEAGGLVFLGSGQDGEKLVIKFVRTYSTDISGKWYMVVMDGVSGEYVGWNNLSRLVASDVTTRVHTEIITKISLLHDAKLVHGDIRDTNLLVRVKADAQEVSVMLVDYDWAGLEGEVYYPDYVNITSVVRPLDVKDGVLITKEHDLEMVDLMFPRPEMDLDS</sequence>
<feature type="region of interest" description="Disordered" evidence="1">
    <location>
        <begin position="1"/>
        <end position="21"/>
    </location>
</feature>
<protein>
    <submittedName>
        <fullName evidence="2">Uncharacterized protein</fullName>
    </submittedName>
</protein>
<name>A0A4Y7Q931_9AGAM</name>
<dbReference type="Proteomes" id="UP000294933">
    <property type="component" value="Unassembled WGS sequence"/>
</dbReference>
<evidence type="ECO:0000313" key="2">
    <source>
        <dbReference type="EMBL" id="TDL24163.1"/>
    </source>
</evidence>
<dbReference type="OrthoDB" id="3261131at2759"/>
<accession>A0A4Y7Q931</accession>
<dbReference type="VEuPathDB" id="FungiDB:BD410DRAFT_896881"/>
<evidence type="ECO:0000313" key="3">
    <source>
        <dbReference type="Proteomes" id="UP000294933"/>
    </source>
</evidence>
<dbReference type="EMBL" id="ML170167">
    <property type="protein sequence ID" value="TDL24163.1"/>
    <property type="molecule type" value="Genomic_DNA"/>
</dbReference>
<proteinExistence type="predicted"/>
<gene>
    <name evidence="2" type="ORF">BD410DRAFT_896881</name>
</gene>
<dbReference type="SUPFAM" id="SSF56112">
    <property type="entry name" value="Protein kinase-like (PK-like)"/>
    <property type="match status" value="1"/>
</dbReference>
<evidence type="ECO:0000256" key="1">
    <source>
        <dbReference type="SAM" id="MobiDB-lite"/>
    </source>
</evidence>